<evidence type="ECO:0000256" key="1">
    <source>
        <dbReference type="SAM" id="MobiDB-lite"/>
    </source>
</evidence>
<dbReference type="EMBL" id="JAUIZM010000185">
    <property type="protein sequence ID" value="KAK1347754.1"/>
    <property type="molecule type" value="Genomic_DNA"/>
</dbReference>
<dbReference type="AlphaFoldDB" id="A0AAD8GLQ1"/>
<evidence type="ECO:0000313" key="2">
    <source>
        <dbReference type="EMBL" id="KAK1347754.1"/>
    </source>
</evidence>
<name>A0AAD8GLQ1_9APIA</name>
<sequence>MLRITSESSESEENNSSKLKVSSEEWRLFEDSILHNAETQTSLCKILTDLKLKSKRGRPRKMQKLMKNPFDFGKCKRKGVSKDNGRIKKAPGLMAAEESRNEDGVDGLERNARRIVESAEYMGLEIKGGKEKAIQCIAKQL</sequence>
<evidence type="ECO:0000313" key="3">
    <source>
        <dbReference type="Proteomes" id="UP001237642"/>
    </source>
</evidence>
<protein>
    <submittedName>
        <fullName evidence="2">Uncharacterized protein</fullName>
    </submittedName>
</protein>
<dbReference type="Proteomes" id="UP001237642">
    <property type="component" value="Unassembled WGS sequence"/>
</dbReference>
<gene>
    <name evidence="2" type="ORF">POM88_055031</name>
</gene>
<comment type="caution">
    <text evidence="2">The sequence shown here is derived from an EMBL/GenBank/DDBJ whole genome shotgun (WGS) entry which is preliminary data.</text>
</comment>
<proteinExistence type="predicted"/>
<feature type="region of interest" description="Disordered" evidence="1">
    <location>
        <begin position="1"/>
        <end position="23"/>
    </location>
</feature>
<accession>A0AAD8GLQ1</accession>
<reference evidence="2" key="2">
    <citation type="submission" date="2023-05" db="EMBL/GenBank/DDBJ databases">
        <authorList>
            <person name="Schelkunov M.I."/>
        </authorList>
    </citation>
    <scope>NUCLEOTIDE SEQUENCE</scope>
    <source>
        <strain evidence="2">Hsosn_3</strain>
        <tissue evidence="2">Leaf</tissue>
    </source>
</reference>
<reference evidence="2" key="1">
    <citation type="submission" date="2023-02" db="EMBL/GenBank/DDBJ databases">
        <title>Genome of toxic invasive species Heracleum sosnowskyi carries increased number of genes despite the absence of recent whole-genome duplications.</title>
        <authorList>
            <person name="Schelkunov M."/>
            <person name="Shtratnikova V."/>
            <person name="Makarenko M."/>
            <person name="Klepikova A."/>
            <person name="Omelchenko D."/>
            <person name="Novikova G."/>
            <person name="Obukhova E."/>
            <person name="Bogdanov V."/>
            <person name="Penin A."/>
            <person name="Logacheva M."/>
        </authorList>
    </citation>
    <scope>NUCLEOTIDE SEQUENCE</scope>
    <source>
        <strain evidence="2">Hsosn_3</strain>
        <tissue evidence="2">Leaf</tissue>
    </source>
</reference>
<organism evidence="2 3">
    <name type="scientific">Heracleum sosnowskyi</name>
    <dbReference type="NCBI Taxonomy" id="360622"/>
    <lineage>
        <taxon>Eukaryota</taxon>
        <taxon>Viridiplantae</taxon>
        <taxon>Streptophyta</taxon>
        <taxon>Embryophyta</taxon>
        <taxon>Tracheophyta</taxon>
        <taxon>Spermatophyta</taxon>
        <taxon>Magnoliopsida</taxon>
        <taxon>eudicotyledons</taxon>
        <taxon>Gunneridae</taxon>
        <taxon>Pentapetalae</taxon>
        <taxon>asterids</taxon>
        <taxon>campanulids</taxon>
        <taxon>Apiales</taxon>
        <taxon>Apiaceae</taxon>
        <taxon>Apioideae</taxon>
        <taxon>apioid superclade</taxon>
        <taxon>Tordylieae</taxon>
        <taxon>Tordyliinae</taxon>
        <taxon>Heracleum</taxon>
    </lineage>
</organism>
<keyword evidence="3" id="KW-1185">Reference proteome</keyword>